<dbReference type="AlphaFoldDB" id="A0A1G2QG40"/>
<protein>
    <recommendedName>
        <fullName evidence="4">DUF5666 domain-containing protein</fullName>
    </recommendedName>
</protein>
<name>A0A1G2QG40_9BACT</name>
<dbReference type="STRING" id="1802438.A2571_01230"/>
<feature type="signal peptide" evidence="1">
    <location>
        <begin position="1"/>
        <end position="26"/>
    </location>
</feature>
<evidence type="ECO:0000313" key="2">
    <source>
        <dbReference type="EMBL" id="OHA58982.1"/>
    </source>
</evidence>
<dbReference type="Proteomes" id="UP000177043">
    <property type="component" value="Unassembled WGS sequence"/>
</dbReference>
<evidence type="ECO:0000256" key="1">
    <source>
        <dbReference type="SAM" id="SignalP"/>
    </source>
</evidence>
<keyword evidence="1" id="KW-0732">Signal</keyword>
<proteinExistence type="predicted"/>
<organism evidence="2 3">
    <name type="scientific">Candidatus Vogelbacteria bacterium RIFOXYD1_FULL_44_32</name>
    <dbReference type="NCBI Taxonomy" id="1802438"/>
    <lineage>
        <taxon>Bacteria</taxon>
        <taxon>Candidatus Vogeliibacteriota</taxon>
    </lineage>
</organism>
<comment type="caution">
    <text evidence="2">The sequence shown here is derived from an EMBL/GenBank/DDBJ whole genome shotgun (WGS) entry which is preliminary data.</text>
</comment>
<gene>
    <name evidence="2" type="ORF">A2571_01230</name>
</gene>
<sequence length="147" mass="14448">MDLKTISKSLTLSALSFFLATGVLYAASTIGANMVTTGTLSVTGASTLTGDVTSSGTITGADITSTDDVTAGDDLVVSGGTATITTTNSATSTAVVGCIQTTATSTGQYIKLVPFATSTDANGNAVGSNNGGNTPFGGYVMWAYGSC</sequence>
<feature type="chain" id="PRO_5009584100" description="DUF5666 domain-containing protein" evidence="1">
    <location>
        <begin position="27"/>
        <end position="147"/>
    </location>
</feature>
<accession>A0A1G2QG40</accession>
<reference evidence="2 3" key="1">
    <citation type="journal article" date="2016" name="Nat. Commun.">
        <title>Thousands of microbial genomes shed light on interconnected biogeochemical processes in an aquifer system.</title>
        <authorList>
            <person name="Anantharaman K."/>
            <person name="Brown C.T."/>
            <person name="Hug L.A."/>
            <person name="Sharon I."/>
            <person name="Castelle C.J."/>
            <person name="Probst A.J."/>
            <person name="Thomas B.C."/>
            <person name="Singh A."/>
            <person name="Wilkins M.J."/>
            <person name="Karaoz U."/>
            <person name="Brodie E.L."/>
            <person name="Williams K.H."/>
            <person name="Hubbard S.S."/>
            <person name="Banfield J.F."/>
        </authorList>
    </citation>
    <scope>NUCLEOTIDE SEQUENCE [LARGE SCALE GENOMIC DNA]</scope>
</reference>
<evidence type="ECO:0008006" key="4">
    <source>
        <dbReference type="Google" id="ProtNLM"/>
    </source>
</evidence>
<dbReference type="EMBL" id="MHTJ01000002">
    <property type="protein sequence ID" value="OHA58982.1"/>
    <property type="molecule type" value="Genomic_DNA"/>
</dbReference>
<evidence type="ECO:0000313" key="3">
    <source>
        <dbReference type="Proteomes" id="UP000177043"/>
    </source>
</evidence>